<keyword evidence="1" id="KW-0732">Signal</keyword>
<evidence type="ECO:0000256" key="1">
    <source>
        <dbReference type="SAM" id="SignalP"/>
    </source>
</evidence>
<evidence type="ECO:0008006" key="3">
    <source>
        <dbReference type="Google" id="ProtNLM"/>
    </source>
</evidence>
<accession>G3MTF6</accession>
<organism evidence="2">
    <name type="scientific">Amblyomma maculatum</name>
    <name type="common">Gulf Coast tick</name>
    <dbReference type="NCBI Taxonomy" id="34609"/>
    <lineage>
        <taxon>Eukaryota</taxon>
        <taxon>Metazoa</taxon>
        <taxon>Ecdysozoa</taxon>
        <taxon>Arthropoda</taxon>
        <taxon>Chelicerata</taxon>
        <taxon>Arachnida</taxon>
        <taxon>Acari</taxon>
        <taxon>Parasitiformes</taxon>
        <taxon>Ixodida</taxon>
        <taxon>Ixodoidea</taxon>
        <taxon>Ixodidae</taxon>
        <taxon>Amblyomminae</taxon>
        <taxon>Amblyomma</taxon>
    </lineage>
</organism>
<name>G3MTF6_AMBMU</name>
<reference evidence="2" key="1">
    <citation type="journal article" date="2011" name="PLoS ONE">
        <title>A deep insight into the sialotranscriptome of the gulf coast tick, Amblyomma maculatum.</title>
        <authorList>
            <person name="Karim S."/>
            <person name="Singh P."/>
            <person name="Ribeiro J.M."/>
        </authorList>
    </citation>
    <scope>NUCLEOTIDE SEQUENCE</scope>
    <source>
        <tissue evidence="2">Salivary gland</tissue>
    </source>
</reference>
<feature type="signal peptide" evidence="1">
    <location>
        <begin position="1"/>
        <end position="16"/>
    </location>
</feature>
<protein>
    <recommendedName>
        <fullName evidence="3">Secreted protein</fullName>
    </recommendedName>
</protein>
<dbReference type="AlphaFoldDB" id="G3MTF6"/>
<feature type="chain" id="PRO_5003447480" description="Secreted protein" evidence="1">
    <location>
        <begin position="17"/>
        <end position="139"/>
    </location>
</feature>
<dbReference type="EMBL" id="JO845157">
    <property type="protein sequence ID" value="AEO36774.1"/>
    <property type="molecule type" value="mRNA"/>
</dbReference>
<sequence length="139" mass="14942">MLLSLVAAVLCVGVRCQESNECSCIVVLEQGGAEPLQLYKESTSIVGSLCTDADFEFCSDFCNKEMTSFTKDLKEPLAPANETLGQSLCNLAKKPVTGGLVKLAATVCDQDAREIDLKQTQKLCCNKDVQWEPCGGGNQ</sequence>
<proteinExistence type="evidence at transcript level"/>
<evidence type="ECO:0000313" key="2">
    <source>
        <dbReference type="EMBL" id="AEO36774.1"/>
    </source>
</evidence>